<keyword evidence="2" id="KW-1185">Reference proteome</keyword>
<organism evidence="1 2">
    <name type="scientific">Reinekea thalattae</name>
    <dbReference type="NCBI Taxonomy" id="2593301"/>
    <lineage>
        <taxon>Bacteria</taxon>
        <taxon>Pseudomonadati</taxon>
        <taxon>Pseudomonadota</taxon>
        <taxon>Gammaproteobacteria</taxon>
        <taxon>Oceanospirillales</taxon>
        <taxon>Saccharospirillaceae</taxon>
        <taxon>Reinekea</taxon>
    </lineage>
</organism>
<dbReference type="OrthoDB" id="7842083at2"/>
<proteinExistence type="predicted"/>
<reference evidence="1 2" key="1">
    <citation type="submission" date="2019-07" db="EMBL/GenBank/DDBJ databases">
        <title>Reinekea sp. strain SSH23 genome sequencing and assembly.</title>
        <authorList>
            <person name="Kim I."/>
        </authorList>
    </citation>
    <scope>NUCLEOTIDE SEQUENCE [LARGE SCALE GENOMIC DNA]</scope>
    <source>
        <strain evidence="1 2">SSH23</strain>
    </source>
</reference>
<protein>
    <recommendedName>
        <fullName evidence="3">Nucleotidyltransferase domain-containing protein</fullName>
    </recommendedName>
</protein>
<evidence type="ECO:0000313" key="2">
    <source>
        <dbReference type="Proteomes" id="UP000321764"/>
    </source>
</evidence>
<dbReference type="RefSeq" id="WP_147713550.1">
    <property type="nucleotide sequence ID" value="NZ_VKAD01000001.1"/>
</dbReference>
<dbReference type="InterPro" id="IPR053860">
    <property type="entry name" value="DUF6932"/>
</dbReference>
<evidence type="ECO:0000313" key="1">
    <source>
        <dbReference type="EMBL" id="TXR54151.1"/>
    </source>
</evidence>
<name>A0A5C8ZAF6_9GAMM</name>
<dbReference type="Proteomes" id="UP000321764">
    <property type="component" value="Unassembled WGS sequence"/>
</dbReference>
<dbReference type="EMBL" id="VKAD01000001">
    <property type="protein sequence ID" value="TXR54151.1"/>
    <property type="molecule type" value="Genomic_DNA"/>
</dbReference>
<accession>A0A5C8ZAF6</accession>
<evidence type="ECO:0008006" key="3">
    <source>
        <dbReference type="Google" id="ProtNLM"/>
    </source>
</evidence>
<gene>
    <name evidence="1" type="ORF">FME95_06340</name>
</gene>
<sequence>MEQKPLLEPGLHDFELKEIGNHFLKNFPASKTRKLLIDGLNSYVGHLASIGTPVELWIDGSFTTNKENPNDIDLVIFSPASALNVLPDDKKQLFQALTDRASIKANFGCDVLFCPTENQDMRSYWRGWYGFDRNEQPKGIARVMVAA</sequence>
<comment type="caution">
    <text evidence="1">The sequence shown here is derived from an EMBL/GenBank/DDBJ whole genome shotgun (WGS) entry which is preliminary data.</text>
</comment>
<dbReference type="AlphaFoldDB" id="A0A5C8ZAF6"/>
<dbReference type="Pfam" id="PF22014">
    <property type="entry name" value="DUF6932"/>
    <property type="match status" value="1"/>
</dbReference>